<gene>
    <name evidence="3" type="ORF">Scaly_0713200</name>
</gene>
<dbReference type="Pfam" id="PF05794">
    <property type="entry name" value="Tcp11"/>
    <property type="match status" value="1"/>
</dbReference>
<evidence type="ECO:0008006" key="4">
    <source>
        <dbReference type="Google" id="ProtNLM"/>
    </source>
</evidence>
<feature type="region of interest" description="Disordered" evidence="2">
    <location>
        <begin position="1"/>
        <end position="26"/>
    </location>
</feature>
<protein>
    <recommendedName>
        <fullName evidence="4">T-complex protein 11</fullName>
    </recommendedName>
</protein>
<comment type="caution">
    <text evidence="3">The sequence shown here is derived from an EMBL/GenBank/DDBJ whole genome shotgun (WGS) entry which is preliminary data.</text>
</comment>
<dbReference type="GO" id="GO:0007165">
    <property type="term" value="P:signal transduction"/>
    <property type="evidence" value="ECO:0007669"/>
    <property type="project" value="TreeGrafter"/>
</dbReference>
<proteinExistence type="inferred from homology"/>
<feature type="region of interest" description="Disordered" evidence="2">
    <location>
        <begin position="68"/>
        <end position="93"/>
    </location>
</feature>
<dbReference type="EMBL" id="JACGWM010000004">
    <property type="protein sequence ID" value="KAL0375956.1"/>
    <property type="molecule type" value="Genomic_DNA"/>
</dbReference>
<name>A0AAW2R8N7_9LAMI</name>
<organism evidence="3">
    <name type="scientific">Sesamum calycinum</name>
    <dbReference type="NCBI Taxonomy" id="2727403"/>
    <lineage>
        <taxon>Eukaryota</taxon>
        <taxon>Viridiplantae</taxon>
        <taxon>Streptophyta</taxon>
        <taxon>Embryophyta</taxon>
        <taxon>Tracheophyta</taxon>
        <taxon>Spermatophyta</taxon>
        <taxon>Magnoliopsida</taxon>
        <taxon>eudicotyledons</taxon>
        <taxon>Gunneridae</taxon>
        <taxon>Pentapetalae</taxon>
        <taxon>asterids</taxon>
        <taxon>lamiids</taxon>
        <taxon>Lamiales</taxon>
        <taxon>Pedaliaceae</taxon>
        <taxon>Sesamum</taxon>
    </lineage>
</organism>
<dbReference type="PANTHER" id="PTHR12832">
    <property type="entry name" value="TESTIS-SPECIFIC PROTEIN PBS13 T-COMPLEX 11"/>
    <property type="match status" value="1"/>
</dbReference>
<dbReference type="PANTHER" id="PTHR12832:SF11">
    <property type="entry name" value="LD23868P"/>
    <property type="match status" value="1"/>
</dbReference>
<sequence length="873" mass="98935">MESAERGAPVGGIAMEFPASDGVLSYSPPTIPTWLRRRLSETKTPPPSTIEEIEAKLREADLRRQKFYENLSSKARPKPRSPSRSSSHEDDLGQRLEAKLLAAEEKRLSMLANAQMRLAKLDELRQAAKTQVEMRFKKERAELGTKVEMRVRQAEANRLLILRAYRQRRATLKERTSQSLMRRTARESKYKERVRAAMCQKRAAAERKRLGLLEAEEKAGARVLQVQKVASSISHQREIERSEMKNKLEDRLQRADIIARKIARCWKKFTTLKKTTVTLVKAYNDLNINEKSVKSLPFEQFALLIQSTDTLHTTKALLERLEIRYRLSQCTPNPSAWDDIDHLLKRVASPKRKEIPRKAVFNREEKKTSPSRHVGRNLPLSRYQVRVVLCAYMILGHPDAVISGQGEREAALVKSAVKFVKEFDLLIKIILNGPLEVSDEESDHVMMRRTFRGQLAAFDSAWCSFLNSFVVWKAKDARSLEEDLVRAACRLELSMIQTCKMTPDGDSGPLSHDMKAIQKQVLSSGKLDINFLGRILEYALTTLRKLSAPAYEDELKKKHQQFMKDLAETCWASGSSENSQVITLIKGLRYVLEQIQELKQEVSKARIKILEPFLKGPEALYFLGKAFTNRYGHPSNAPTALPLTAKWLSSVRGGKDEEWNEHKCLLSELTRRRENSSSFLPTATLRTGGSSLVKMNGNQVDVSSKSSATTFIETIDPHLECKGEEIDLLVRLGLLKLVSKIAGLTQGELPETMNLNLFRLRGVQSQVQKIVVIATSVLVLRQTLLSQRMVTSQAEMDTILANSVKQLSECLDSAADAGIKEIVEMLTPAIQEDDKSVDTKLHPMKELMARMLSKSLQEEDPVFAVSRMRYTWP</sequence>
<evidence type="ECO:0000256" key="2">
    <source>
        <dbReference type="SAM" id="MobiDB-lite"/>
    </source>
</evidence>
<reference evidence="3" key="1">
    <citation type="submission" date="2020-06" db="EMBL/GenBank/DDBJ databases">
        <authorList>
            <person name="Li T."/>
            <person name="Hu X."/>
            <person name="Zhang T."/>
            <person name="Song X."/>
            <person name="Zhang H."/>
            <person name="Dai N."/>
            <person name="Sheng W."/>
            <person name="Hou X."/>
            <person name="Wei L."/>
        </authorList>
    </citation>
    <scope>NUCLEOTIDE SEQUENCE</scope>
    <source>
        <strain evidence="3">KEN8</strain>
        <tissue evidence="3">Leaf</tissue>
    </source>
</reference>
<accession>A0AAW2R8N7</accession>
<dbReference type="InterPro" id="IPR008862">
    <property type="entry name" value="Tcp11"/>
</dbReference>
<evidence type="ECO:0000313" key="3">
    <source>
        <dbReference type="EMBL" id="KAL0375956.1"/>
    </source>
</evidence>
<evidence type="ECO:0000256" key="1">
    <source>
        <dbReference type="ARBA" id="ARBA00010954"/>
    </source>
</evidence>
<comment type="similarity">
    <text evidence="1">Belongs to the TCP11 family.</text>
</comment>
<reference evidence="3" key="2">
    <citation type="journal article" date="2024" name="Plant">
        <title>Genomic evolution and insights into agronomic trait innovations of Sesamum species.</title>
        <authorList>
            <person name="Miao H."/>
            <person name="Wang L."/>
            <person name="Qu L."/>
            <person name="Liu H."/>
            <person name="Sun Y."/>
            <person name="Le M."/>
            <person name="Wang Q."/>
            <person name="Wei S."/>
            <person name="Zheng Y."/>
            <person name="Lin W."/>
            <person name="Duan Y."/>
            <person name="Cao H."/>
            <person name="Xiong S."/>
            <person name="Wang X."/>
            <person name="Wei L."/>
            <person name="Li C."/>
            <person name="Ma Q."/>
            <person name="Ju M."/>
            <person name="Zhao R."/>
            <person name="Li G."/>
            <person name="Mu C."/>
            <person name="Tian Q."/>
            <person name="Mei H."/>
            <person name="Zhang T."/>
            <person name="Gao T."/>
            <person name="Zhang H."/>
        </authorList>
    </citation>
    <scope>NUCLEOTIDE SEQUENCE</scope>
    <source>
        <strain evidence="3">KEN8</strain>
    </source>
</reference>
<dbReference type="AlphaFoldDB" id="A0AAW2R8N7"/>